<dbReference type="EMBL" id="AL663001">
    <property type="protein sequence ID" value="CAE04807.2"/>
    <property type="molecule type" value="Genomic_DNA"/>
</dbReference>
<dbReference type="Gene3D" id="4.10.60.10">
    <property type="entry name" value="Zinc finger, CCHC-type"/>
    <property type="match status" value="1"/>
</dbReference>
<dbReference type="Pfam" id="PF25597">
    <property type="entry name" value="SH3_retrovirus"/>
    <property type="match status" value="1"/>
</dbReference>
<reference evidence="7" key="1">
    <citation type="journal article" date="2005" name="Nature">
        <title>The map-based sequence of the rice genome.</title>
        <authorList>
            <consortium name="International rice genome sequencing project (IRGSP)"/>
            <person name="Matsumoto T."/>
            <person name="Wu J."/>
            <person name="Kanamori H."/>
            <person name="Katayose Y."/>
            <person name="Fujisawa M."/>
            <person name="Namiki N."/>
            <person name="Mizuno H."/>
            <person name="Yamamoto K."/>
            <person name="Antonio B.A."/>
            <person name="Baba T."/>
            <person name="Sakata K."/>
            <person name="Nagamura Y."/>
            <person name="Aoki H."/>
            <person name="Arikawa K."/>
            <person name="Arita K."/>
            <person name="Bito T."/>
            <person name="Chiden Y."/>
            <person name="Fujitsuka N."/>
            <person name="Fukunaka R."/>
            <person name="Hamada M."/>
            <person name="Harada C."/>
            <person name="Hayashi A."/>
            <person name="Hijishita S."/>
            <person name="Honda M."/>
            <person name="Hosokawa S."/>
            <person name="Ichikawa Y."/>
            <person name="Idonuma A."/>
            <person name="Iijima M."/>
            <person name="Ikeda M."/>
            <person name="Ikeno M."/>
            <person name="Ito K."/>
            <person name="Ito S."/>
            <person name="Ito T."/>
            <person name="Ito Y."/>
            <person name="Ito Y."/>
            <person name="Iwabuchi A."/>
            <person name="Kamiya K."/>
            <person name="Karasawa W."/>
            <person name="Kurita K."/>
            <person name="Katagiri S."/>
            <person name="Kikuta A."/>
            <person name="Kobayashi H."/>
            <person name="Kobayashi N."/>
            <person name="Machita K."/>
            <person name="Maehara T."/>
            <person name="Masukawa M."/>
            <person name="Mizubayashi T."/>
            <person name="Mukai Y."/>
            <person name="Nagasaki H."/>
            <person name="Nagata Y."/>
            <person name="Naito S."/>
            <person name="Nakashima M."/>
            <person name="Nakama Y."/>
            <person name="Nakamichi Y."/>
            <person name="Nakamura M."/>
            <person name="Meguro A."/>
            <person name="Negishi M."/>
            <person name="Ohta I."/>
            <person name="Ohta T."/>
            <person name="Okamoto M."/>
            <person name="Ono N."/>
            <person name="Saji S."/>
            <person name="Sakaguchi M."/>
            <person name="Sakai K."/>
            <person name="Shibata M."/>
            <person name="Shimokawa T."/>
            <person name="Song J."/>
            <person name="Takazaki Y."/>
            <person name="Terasawa K."/>
            <person name="Tsugane M."/>
            <person name="Tsuji K."/>
            <person name="Ueda S."/>
            <person name="Waki K."/>
            <person name="Yamagata H."/>
            <person name="Yamamoto M."/>
            <person name="Yamamoto S."/>
            <person name="Yamane H."/>
            <person name="Yoshiki S."/>
            <person name="Yoshihara R."/>
            <person name="Yukawa K."/>
            <person name="Zhong H."/>
            <person name="Yano M."/>
            <person name="Yuan Q."/>
            <person name="Ouyang S."/>
            <person name="Liu J."/>
            <person name="Jones K.M."/>
            <person name="Gansberger K."/>
            <person name="Moffat K."/>
            <person name="Hill J."/>
            <person name="Bera J."/>
            <person name="Fadrosh D."/>
            <person name="Jin S."/>
            <person name="Johri S."/>
            <person name="Kim M."/>
            <person name="Overton L."/>
            <person name="Reardon M."/>
            <person name="Tsitrin T."/>
            <person name="Vuong H."/>
            <person name="Weaver B."/>
            <person name="Ciecko A."/>
            <person name="Tallon L."/>
            <person name="Jackson J."/>
            <person name="Pai G."/>
            <person name="Aken S.V."/>
            <person name="Utterback T."/>
            <person name="Reidmuller S."/>
            <person name="Feldblyum T."/>
            <person name="Hsiao J."/>
            <person name="Zismann V."/>
            <person name="Iobst S."/>
            <person name="de Vazeille A.R."/>
            <person name="Buell C.R."/>
            <person name="Ying K."/>
            <person name="Li Y."/>
            <person name="Lu T."/>
            <person name="Huang Y."/>
            <person name="Zhao Q."/>
            <person name="Feng Q."/>
            <person name="Zhang L."/>
            <person name="Zhu J."/>
            <person name="Weng Q."/>
            <person name="Mu J."/>
            <person name="Lu Y."/>
            <person name="Fan D."/>
            <person name="Liu Y."/>
            <person name="Guan J."/>
            <person name="Zhang Y."/>
            <person name="Yu S."/>
            <person name="Liu X."/>
            <person name="Zhang Y."/>
            <person name="Hong G."/>
            <person name="Han B."/>
            <person name="Choisne N."/>
            <person name="Demange N."/>
            <person name="Orjeda G."/>
            <person name="Samain S."/>
            <person name="Cattolico L."/>
            <person name="Pelletier E."/>
            <person name="Couloux A."/>
            <person name="Segurens B."/>
            <person name="Wincker P."/>
            <person name="D'Hont A."/>
            <person name="Scarpelli C."/>
            <person name="Weissenbach J."/>
            <person name="Salanoubat M."/>
            <person name="Quetier F."/>
            <person name="Yu Y."/>
            <person name="Kim H.R."/>
            <person name="Rambo T."/>
            <person name="Currie J."/>
            <person name="Collura K."/>
            <person name="Luo M."/>
            <person name="Yang T."/>
            <person name="Ammiraju J.S.S."/>
            <person name="Engler F."/>
            <person name="Soderlund C."/>
            <person name="Wing R.A."/>
            <person name="Palmer L.E."/>
            <person name="de la Bastide M."/>
            <person name="Spiegel L."/>
            <person name="Nascimento L."/>
            <person name="Zutavern T."/>
            <person name="O'Shaughnessy A."/>
            <person name="Dike S."/>
            <person name="Dedhia N."/>
            <person name="Preston R."/>
            <person name="Balija V."/>
            <person name="McCombie W.R."/>
            <person name="Chow T."/>
            <person name="Chen H."/>
            <person name="Chung M."/>
            <person name="Chen C."/>
            <person name="Shaw J."/>
            <person name="Wu H."/>
            <person name="Hsiao K."/>
            <person name="Chao Y."/>
            <person name="Chu M."/>
            <person name="Cheng C."/>
            <person name="Hour A."/>
            <person name="Lee P."/>
            <person name="Lin S."/>
            <person name="Lin Y."/>
            <person name="Liou J."/>
            <person name="Liu S."/>
            <person name="Hsing Y."/>
            <person name="Raghuvanshi S."/>
            <person name="Mohanty A."/>
            <person name="Bharti A.K."/>
            <person name="Gaur A."/>
            <person name="Gupta V."/>
            <person name="Kumar D."/>
            <person name="Ravi V."/>
            <person name="Vij S."/>
            <person name="Kapur A."/>
            <person name="Khurana P."/>
            <person name="Khurana P."/>
            <person name="Khurana J.P."/>
            <person name="Tyagi A.K."/>
            <person name="Gaikwad K."/>
            <person name="Singh A."/>
            <person name="Dalal V."/>
            <person name="Srivastava S."/>
            <person name="Dixit A."/>
            <person name="Pal A.K."/>
            <person name="Ghazi I.A."/>
            <person name="Yadav M."/>
            <person name="Pandit A."/>
            <person name="Bhargava A."/>
            <person name="Sureshbabu K."/>
            <person name="Batra K."/>
            <person name="Sharma T.R."/>
            <person name="Mohapatra T."/>
            <person name="Singh N.K."/>
            <person name="Messing J."/>
            <person name="Nelson A.B."/>
            <person name="Fuks G."/>
            <person name="Kavchok S."/>
            <person name="Keizer G."/>
            <person name="Linton E."/>
            <person name="Llaca V."/>
            <person name="Song R."/>
            <person name="Tanyolac B."/>
            <person name="Young S."/>
            <person name="Ho-Il K."/>
            <person name="Hahn J.H."/>
            <person name="Sangsakoo G."/>
            <person name="Vanavichit A."/>
            <person name="de Mattos Luiz.A.T."/>
            <person name="Zimmer P.D."/>
            <person name="Malone G."/>
            <person name="Dellagostin O."/>
            <person name="de Oliveira A.C."/>
            <person name="Bevan M."/>
            <person name="Bancroft I."/>
            <person name="Minx P."/>
            <person name="Cordum H."/>
            <person name="Wilson R."/>
            <person name="Cheng Z."/>
            <person name="Jin W."/>
            <person name="Jiang J."/>
            <person name="Leong S.A."/>
            <person name="Iwama H."/>
            <person name="Gojobori T."/>
            <person name="Itoh T."/>
            <person name="Niimura Y."/>
            <person name="Fujii Y."/>
            <person name="Habara T."/>
            <person name="Sakai H."/>
            <person name="Sato Y."/>
            <person name="Wilson G."/>
            <person name="Kumar K."/>
            <person name="McCouch S."/>
            <person name="Juretic N."/>
            <person name="Hoen D."/>
            <person name="Wright S."/>
            <person name="Bruskiewich R."/>
            <person name="Bureau T."/>
            <person name="Miyao A."/>
            <person name="Hirochika H."/>
            <person name="Nishikawa T."/>
            <person name="Kadowaki K."/>
            <person name="Sugiura M."/>
            <person name="Burr B."/>
            <person name="Sasaki T."/>
        </authorList>
    </citation>
    <scope>NUCLEOTIDE SEQUENCE [LARGE SCALE GENOMIC DNA]</scope>
    <source>
        <strain evidence="7">cv. Nipponbare</strain>
    </source>
</reference>
<dbReference type="InterPro" id="IPR054722">
    <property type="entry name" value="PolX-like_BBD"/>
</dbReference>
<dbReference type="Proteomes" id="UP000000763">
    <property type="component" value="Chromosome 4"/>
</dbReference>
<keyword evidence="2" id="KW-0863">Zinc-finger</keyword>
<dbReference type="Pfam" id="PF07727">
    <property type="entry name" value="RVT_2"/>
    <property type="match status" value="1"/>
</dbReference>
<evidence type="ECO:0000259" key="5">
    <source>
        <dbReference type="PROSITE" id="PS50158"/>
    </source>
</evidence>
<evidence type="ECO:0000313" key="7">
    <source>
        <dbReference type="Proteomes" id="UP000000763"/>
    </source>
</evidence>
<reference evidence="7" key="2">
    <citation type="journal article" date="2008" name="Nucleic Acids Res.">
        <title>The rice annotation project database (RAP-DB): 2008 update.</title>
        <authorList>
            <consortium name="The rice annotation project (RAP)"/>
        </authorList>
    </citation>
    <scope>GENOME REANNOTATION</scope>
    <source>
        <strain evidence="7">cv. Nipponbare</strain>
    </source>
</reference>
<dbReference type="Pfam" id="PF00098">
    <property type="entry name" value="zf-CCHC"/>
    <property type="match status" value="1"/>
</dbReference>
<dbReference type="InterPro" id="IPR036875">
    <property type="entry name" value="Znf_CCHC_sf"/>
</dbReference>
<dbReference type="InterPro" id="IPR043502">
    <property type="entry name" value="DNA/RNA_pol_sf"/>
</dbReference>
<keyword evidence="1" id="KW-0645">Protease</keyword>
<evidence type="ECO:0000256" key="2">
    <source>
        <dbReference type="PROSITE-ProRule" id="PRU00047"/>
    </source>
</evidence>
<feature type="transmembrane region" description="Helical" evidence="4">
    <location>
        <begin position="54"/>
        <end position="75"/>
    </location>
</feature>
<dbReference type="SUPFAM" id="SSF56672">
    <property type="entry name" value="DNA/RNA polymerases"/>
    <property type="match status" value="1"/>
</dbReference>
<dbReference type="InterPro" id="IPR013103">
    <property type="entry name" value="RVT_2"/>
</dbReference>
<dbReference type="PANTHER" id="PTHR47592">
    <property type="entry name" value="PBF68 PROTEIN"/>
    <property type="match status" value="1"/>
</dbReference>
<dbReference type="GO" id="GO:0004190">
    <property type="term" value="F:aspartic-type endopeptidase activity"/>
    <property type="evidence" value="ECO:0007669"/>
    <property type="project" value="UniProtKB-KW"/>
</dbReference>
<keyword evidence="2" id="KW-0862">Zinc</keyword>
<dbReference type="InterPro" id="IPR001878">
    <property type="entry name" value="Znf_CCHC"/>
</dbReference>
<keyword evidence="4" id="KW-0812">Transmembrane</keyword>
<feature type="compositionally biased region" description="Basic residues" evidence="3">
    <location>
        <begin position="275"/>
        <end position="288"/>
    </location>
</feature>
<dbReference type="InterPro" id="IPR036397">
    <property type="entry name" value="RNaseH_sf"/>
</dbReference>
<feature type="domain" description="CCHC-type" evidence="5">
    <location>
        <begin position="317"/>
        <end position="332"/>
    </location>
</feature>
<evidence type="ECO:0000256" key="3">
    <source>
        <dbReference type="SAM" id="MobiDB-lite"/>
    </source>
</evidence>
<dbReference type="PROSITE" id="PS50158">
    <property type="entry name" value="ZF_CCHC"/>
    <property type="match status" value="1"/>
</dbReference>
<evidence type="ECO:0000256" key="4">
    <source>
        <dbReference type="SAM" id="Phobius"/>
    </source>
</evidence>
<dbReference type="InterPro" id="IPR012337">
    <property type="entry name" value="RNaseH-like_sf"/>
</dbReference>
<protein>
    <submittedName>
        <fullName evidence="6">OSJNBb0022P19.2 protein</fullName>
    </submittedName>
</protein>
<accession>Q7XM40</accession>
<dbReference type="AlphaFoldDB" id="Q7XM40"/>
<organism evidence="6 7">
    <name type="scientific">Oryza sativa subsp. japonica</name>
    <name type="common">Rice</name>
    <dbReference type="NCBI Taxonomy" id="39947"/>
    <lineage>
        <taxon>Eukaryota</taxon>
        <taxon>Viridiplantae</taxon>
        <taxon>Streptophyta</taxon>
        <taxon>Embryophyta</taxon>
        <taxon>Tracheophyta</taxon>
        <taxon>Spermatophyta</taxon>
        <taxon>Magnoliopsida</taxon>
        <taxon>Liliopsida</taxon>
        <taxon>Poales</taxon>
        <taxon>Poaceae</taxon>
        <taxon>BOP clade</taxon>
        <taxon>Oryzoideae</taxon>
        <taxon>Oryzeae</taxon>
        <taxon>Oryzinae</taxon>
        <taxon>Oryza</taxon>
        <taxon>Oryza sativa</taxon>
    </lineage>
</organism>
<keyword evidence="2" id="KW-0479">Metal-binding</keyword>
<feature type="region of interest" description="Disordered" evidence="3">
    <location>
        <begin position="258"/>
        <end position="307"/>
    </location>
</feature>
<dbReference type="Pfam" id="PF14223">
    <property type="entry name" value="Retrotran_gag_2"/>
    <property type="match status" value="1"/>
</dbReference>
<dbReference type="Pfam" id="PF22936">
    <property type="entry name" value="Pol_BBD"/>
    <property type="match status" value="1"/>
</dbReference>
<feature type="region of interest" description="Disordered" evidence="3">
    <location>
        <begin position="669"/>
        <end position="692"/>
    </location>
</feature>
<dbReference type="GO" id="GO:0003676">
    <property type="term" value="F:nucleic acid binding"/>
    <property type="evidence" value="ECO:0007669"/>
    <property type="project" value="InterPro"/>
</dbReference>
<gene>
    <name evidence="6" type="primary">OSJNBb0022P19.2</name>
</gene>
<keyword evidence="4" id="KW-1133">Transmembrane helix</keyword>
<dbReference type="SMART" id="SM00343">
    <property type="entry name" value="ZnF_C2HC"/>
    <property type="match status" value="1"/>
</dbReference>
<dbReference type="GO" id="GO:0008270">
    <property type="term" value="F:zinc ion binding"/>
    <property type="evidence" value="ECO:0007669"/>
    <property type="project" value="UniProtKB-KW"/>
</dbReference>
<dbReference type="SUPFAM" id="SSF57756">
    <property type="entry name" value="Retrovirus zinc finger-like domains"/>
    <property type="match status" value="1"/>
</dbReference>
<feature type="compositionally biased region" description="Basic and acidic residues" evidence="3">
    <location>
        <begin position="258"/>
        <end position="267"/>
    </location>
</feature>
<evidence type="ECO:0000256" key="1">
    <source>
        <dbReference type="ARBA" id="ARBA00022750"/>
    </source>
</evidence>
<dbReference type="InterPro" id="IPR057670">
    <property type="entry name" value="SH3_retrovirus"/>
</dbReference>
<dbReference type="PANTHER" id="PTHR47592:SF27">
    <property type="entry name" value="OS08G0421700 PROTEIN"/>
    <property type="match status" value="1"/>
</dbReference>
<feature type="compositionally biased region" description="Basic and acidic residues" evidence="3">
    <location>
        <begin position="670"/>
        <end position="689"/>
    </location>
</feature>
<keyword evidence="1" id="KW-0064">Aspartyl protease</keyword>
<proteinExistence type="predicted"/>
<sequence>MSAPGAGAAAGAAAAAGGDGAPGAGGGAPGAGGGAANNNTNRGNSASQSSGAPFSGYILLLLLFLLLALYCFVPIPDVHDASSMFVRYVPVPDIHDASSMFVRYVSVLDIHDDAHDVFTMQCFYVSRGKRSEPPLSPEEEAKFEASDCLFRGALISVLADNIVDLYMHMPFGKDMWDALEAKFGVSDAGIEQAHEIQMLAKELENNNCELPDKFVVGGIIAKLPPSWSDFATSLKHKRQEFSVSDLIGSLGVEEKARAKDVRGKKVEGGSSANKVQKKNPHASHNNKKVKPDVKPDVKPNAATNFKKKGKGKAKGDCFVCGKSGHWAKDCPERKDRKSANMVISEGGGTSGYGKILPTVLSVFHSPDWWVDTGANIHVRRGSSLLMGNGSLAAVHGVGTVDLKFTSGKTVQLKNVQHVPSIKKNLVSGSLLCREGFRLVFESNKCVVSKYGTFVGKGSKCHTCVQSKQPRKPHKASEARNLAPLELVHSDSCEMNGVLTKGRKKYFMTLIDDCTRFCYVYLLKTKDEALHYFKIYKAEEWWGEAVLTACHVLNKIPMKHKEVTPFEEWERKKLNLSYLRTWGCLAKVNIPIAKKRKLGPNTVDCVFIGYAIHSVGYRFLIVNSRVLDMHVGTILESRDATFFENEFPMKHTPSTSSQETVMPHENFAPIEHNDQTSEKNPEEDNIVDTRKSKRQRVAKSFGDDYIVYLMDDTPRTIEEAYSSLDANYWKEAVRSEMDSIISNGTWEVVERPYGCKSVGCKWVFKKKLRPDGTIEKYKARLVTKGYTQKEGEDFFDTYSPVARLTTIRVLLALAASHGLLVHQMDVKTAFLNGELEEEIYMDQPDGYVLEGQEGMVCKLLKSLYGLKQAPKQWHEKFDTTLTSAGFVVNEANKCVYNRYGGGEGVILCLYVDDILIFGTSLNVIEEVKDYLSKSFEMKDLGEADVILNIKLQRGDEGGITLVQSHYVDKVLSRFGYSDCKPAPTSYDPSVLLRKNRRIARDQLRYSQIIGSLMYLASATMPDISFAVSKLSRFVSNPGDDHWQALERVMRYLKGTMSYGIYYTGYSKLLEGYSDSNWIFDADEIKATSGYVFTLGGGAVS</sequence>
<evidence type="ECO:0000313" key="6">
    <source>
        <dbReference type="EMBL" id="CAE04807.2"/>
    </source>
</evidence>
<dbReference type="SUPFAM" id="SSF53098">
    <property type="entry name" value="Ribonuclease H-like"/>
    <property type="match status" value="1"/>
</dbReference>
<dbReference type="Gene3D" id="3.30.420.10">
    <property type="entry name" value="Ribonuclease H-like superfamily/Ribonuclease H"/>
    <property type="match status" value="1"/>
</dbReference>
<keyword evidence="1" id="KW-0378">Hydrolase</keyword>
<keyword evidence="4" id="KW-0472">Membrane</keyword>
<name>Q7XM40_ORYSJ</name>